<evidence type="ECO:0000313" key="3">
    <source>
        <dbReference type="Proteomes" id="UP000597656"/>
    </source>
</evidence>
<evidence type="ECO:0000313" key="2">
    <source>
        <dbReference type="EMBL" id="GGN22721.1"/>
    </source>
</evidence>
<comment type="caution">
    <text evidence="2">The sequence shown here is derived from an EMBL/GenBank/DDBJ whole genome shotgun (WGS) entry which is preliminary data.</text>
</comment>
<organism evidence="2 3">
    <name type="scientific">Lentzea pudingi</name>
    <dbReference type="NCBI Taxonomy" id="1789439"/>
    <lineage>
        <taxon>Bacteria</taxon>
        <taxon>Bacillati</taxon>
        <taxon>Actinomycetota</taxon>
        <taxon>Actinomycetes</taxon>
        <taxon>Pseudonocardiales</taxon>
        <taxon>Pseudonocardiaceae</taxon>
        <taxon>Lentzea</taxon>
    </lineage>
</organism>
<dbReference type="EMBL" id="BMNC01000018">
    <property type="protein sequence ID" value="GGN22721.1"/>
    <property type="molecule type" value="Genomic_DNA"/>
</dbReference>
<accession>A0ABQ2IS78</accession>
<gene>
    <name evidence="2" type="ORF">GCM10011609_75100</name>
</gene>
<evidence type="ECO:0000256" key="1">
    <source>
        <dbReference type="SAM" id="SignalP"/>
    </source>
</evidence>
<dbReference type="Proteomes" id="UP000597656">
    <property type="component" value="Unassembled WGS sequence"/>
</dbReference>
<feature type="chain" id="PRO_5046420391" evidence="1">
    <location>
        <begin position="28"/>
        <end position="341"/>
    </location>
</feature>
<sequence length="341" mass="37583">MIRIQFAFMRVLMVVAALVLGSMGATKADTVDYLDLPLVNGNGEQRGGVHPDLPSDRATIEAALTGYRARGLAPARFKALLWQYWIVRAAEDAGVNLSEWDPQRSAESNRAVIFAVYDFYAKLYLTHPDTLRWMGFANIGAPAFAAGMLDLGTIPELRWFSSMLMSMQKHIFMDLGAMHAAYLHGGIAAVQELRDAGIIDPDTTAAWADPAQAVLEFSSREQNLVIAGQFDRMRSRLLPPGEIVTYAITVAGPMPVPGGKTPAQYRPLFGGPLPAFNYADRVARWDFLGNDTVPAYERLSKETVHRIVQRPFADRVADYRATGRLLDLLPFRGGEARAGVR</sequence>
<feature type="signal peptide" evidence="1">
    <location>
        <begin position="1"/>
        <end position="27"/>
    </location>
</feature>
<protein>
    <submittedName>
        <fullName evidence="2">Uncharacterized protein</fullName>
    </submittedName>
</protein>
<keyword evidence="1" id="KW-0732">Signal</keyword>
<keyword evidence="3" id="KW-1185">Reference proteome</keyword>
<proteinExistence type="predicted"/>
<reference evidence="3" key="1">
    <citation type="journal article" date="2019" name="Int. J. Syst. Evol. Microbiol.">
        <title>The Global Catalogue of Microorganisms (GCM) 10K type strain sequencing project: providing services to taxonomists for standard genome sequencing and annotation.</title>
        <authorList>
            <consortium name="The Broad Institute Genomics Platform"/>
            <consortium name="The Broad Institute Genome Sequencing Center for Infectious Disease"/>
            <person name="Wu L."/>
            <person name="Ma J."/>
        </authorList>
    </citation>
    <scope>NUCLEOTIDE SEQUENCE [LARGE SCALE GENOMIC DNA]</scope>
    <source>
        <strain evidence="3">CGMCC 4.7319</strain>
    </source>
</reference>
<name>A0ABQ2IS78_9PSEU</name>